<keyword evidence="7 8" id="KW-0627">Porphyrin biosynthesis</keyword>
<dbReference type="GO" id="GO:0006782">
    <property type="term" value="P:protoporphyrinogen IX biosynthetic process"/>
    <property type="evidence" value="ECO:0007669"/>
    <property type="project" value="UniProtKB-UniRule"/>
</dbReference>
<dbReference type="Proteomes" id="UP000503399">
    <property type="component" value="Chromosome"/>
</dbReference>
<dbReference type="HAMAP" id="MF_00375">
    <property type="entry name" value="HemL_aminotrans_3"/>
    <property type="match status" value="1"/>
</dbReference>
<dbReference type="AlphaFoldDB" id="A0A6F8ZJ80"/>
<evidence type="ECO:0000256" key="1">
    <source>
        <dbReference type="ARBA" id="ARBA00001579"/>
    </source>
</evidence>
<evidence type="ECO:0000256" key="5">
    <source>
        <dbReference type="ARBA" id="ARBA00022898"/>
    </source>
</evidence>
<feature type="modified residue" description="N6-(pyridoxal phosphate)lysine" evidence="8">
    <location>
        <position position="268"/>
    </location>
</feature>
<proteinExistence type="inferred from homology"/>
<evidence type="ECO:0000256" key="4">
    <source>
        <dbReference type="ARBA" id="ARBA00008981"/>
    </source>
</evidence>
<dbReference type="GO" id="GO:0005737">
    <property type="term" value="C:cytoplasm"/>
    <property type="evidence" value="ECO:0007669"/>
    <property type="project" value="UniProtKB-SubCell"/>
</dbReference>
<dbReference type="GO" id="GO:0030170">
    <property type="term" value="F:pyridoxal phosphate binding"/>
    <property type="evidence" value="ECO:0007669"/>
    <property type="project" value="InterPro"/>
</dbReference>
<dbReference type="InterPro" id="IPR004639">
    <property type="entry name" value="4pyrrol_synth_GluAld_NH2Trfase"/>
</dbReference>
<keyword evidence="5 8" id="KW-0663">Pyridoxal phosphate</keyword>
<dbReference type="UniPathway" id="UPA00251">
    <property type="reaction ID" value="UER00317"/>
</dbReference>
<dbReference type="KEGG" id="hfv:R50_2288"/>
<evidence type="ECO:0000256" key="6">
    <source>
        <dbReference type="ARBA" id="ARBA00023235"/>
    </source>
</evidence>
<dbReference type="PANTHER" id="PTHR43713:SF3">
    <property type="entry name" value="GLUTAMATE-1-SEMIALDEHYDE 2,1-AMINOMUTASE 1, CHLOROPLASTIC-RELATED"/>
    <property type="match status" value="1"/>
</dbReference>
<comment type="cofactor">
    <cofactor evidence="2 8">
        <name>pyridoxal 5'-phosphate</name>
        <dbReference type="ChEBI" id="CHEBI:597326"/>
    </cofactor>
</comment>
<dbReference type="GO" id="GO:0008483">
    <property type="term" value="F:transaminase activity"/>
    <property type="evidence" value="ECO:0007669"/>
    <property type="project" value="UniProtKB-KW"/>
</dbReference>
<comment type="subcellular location">
    <subcellularLocation>
        <location evidence="8">Cytoplasm</location>
    </subcellularLocation>
</comment>
<dbReference type="InterPro" id="IPR015421">
    <property type="entry name" value="PyrdxlP-dep_Trfase_major"/>
</dbReference>
<evidence type="ECO:0000313" key="9">
    <source>
        <dbReference type="EMBL" id="CAB1129785.1"/>
    </source>
</evidence>
<dbReference type="NCBIfam" id="TIGR00713">
    <property type="entry name" value="hemL"/>
    <property type="match status" value="1"/>
</dbReference>
<keyword evidence="6 8" id="KW-0413">Isomerase</keyword>
<dbReference type="EC" id="5.4.3.8" evidence="8"/>
<keyword evidence="10" id="KW-1185">Reference proteome</keyword>
<organism evidence="9 10">
    <name type="scientific">Candidatus Hydrogenisulfobacillus filiaventi</name>
    <dbReference type="NCBI Taxonomy" id="2707344"/>
    <lineage>
        <taxon>Bacteria</taxon>
        <taxon>Bacillati</taxon>
        <taxon>Bacillota</taxon>
        <taxon>Clostridia</taxon>
        <taxon>Eubacteriales</taxon>
        <taxon>Clostridiales Family XVII. Incertae Sedis</taxon>
        <taxon>Candidatus Hydrogenisulfobacillus</taxon>
    </lineage>
</organism>
<dbReference type="PROSITE" id="PS00600">
    <property type="entry name" value="AA_TRANSFER_CLASS_3"/>
    <property type="match status" value="1"/>
</dbReference>
<dbReference type="InterPro" id="IPR015422">
    <property type="entry name" value="PyrdxlP-dep_Trfase_small"/>
</dbReference>
<dbReference type="InterPro" id="IPR049704">
    <property type="entry name" value="Aminotrans_3_PPA_site"/>
</dbReference>
<dbReference type="GO" id="GO:0042286">
    <property type="term" value="F:glutamate-1-semialdehyde 2,1-aminomutase activity"/>
    <property type="evidence" value="ECO:0007669"/>
    <property type="project" value="UniProtKB-UniRule"/>
</dbReference>
<dbReference type="EMBL" id="LR778114">
    <property type="protein sequence ID" value="CAB1129785.1"/>
    <property type="molecule type" value="Genomic_DNA"/>
</dbReference>
<dbReference type="InterPro" id="IPR005814">
    <property type="entry name" value="Aminotrans_3"/>
</dbReference>
<keyword evidence="9" id="KW-0808">Transferase</keyword>
<comment type="similarity">
    <text evidence="4 8">Belongs to the class-III pyridoxal-phosphate-dependent aminotransferase family. HemL subfamily.</text>
</comment>
<dbReference type="Pfam" id="PF00202">
    <property type="entry name" value="Aminotran_3"/>
    <property type="match status" value="1"/>
</dbReference>
<name>A0A6F8ZJ80_9FIRM</name>
<comment type="pathway">
    <text evidence="3">Porphyrin-containing compound metabolism; protoporphyrin-IX biosynthesis; 5-aminolevulinate from L-glutamyl-tRNA(Glu): step 2/2.</text>
</comment>
<evidence type="ECO:0000313" key="10">
    <source>
        <dbReference type="Proteomes" id="UP000503399"/>
    </source>
</evidence>
<dbReference type="NCBIfam" id="NF000818">
    <property type="entry name" value="PRK00062.1"/>
    <property type="match status" value="1"/>
</dbReference>
<evidence type="ECO:0000256" key="2">
    <source>
        <dbReference type="ARBA" id="ARBA00001933"/>
    </source>
</evidence>
<accession>A0A6F8ZJ80</accession>
<keyword evidence="8" id="KW-0963">Cytoplasm</keyword>
<dbReference type="InterPro" id="IPR015424">
    <property type="entry name" value="PyrdxlP-dep_Trfase"/>
</dbReference>
<comment type="catalytic activity">
    <reaction evidence="1 8">
        <text>(S)-4-amino-5-oxopentanoate = 5-aminolevulinate</text>
        <dbReference type="Rhea" id="RHEA:14265"/>
        <dbReference type="ChEBI" id="CHEBI:57501"/>
        <dbReference type="ChEBI" id="CHEBI:356416"/>
        <dbReference type="EC" id="5.4.3.8"/>
    </reaction>
</comment>
<dbReference type="CDD" id="cd00610">
    <property type="entry name" value="OAT_like"/>
    <property type="match status" value="1"/>
</dbReference>
<sequence length="428" mass="45060">MMAMADAGELWRRATAVLPGGVNSPVRSFRGVGGEPFFARAGEGAYLIAEDGRRFLDFVMGYGPLILGHAHPAVVEAVREQAARGIGFGVPTEAEVALAESLTAAIGPLEVVRLVNSGTEATMSALRVARAATGRELVVKFAGSYHGHHDSLLIKAGSGAATVGVPDSAGVPAAMAALTLTVPYNDVEALTALFRERGPEIAAVILEPVAGNMGTVPPSPEFLEAVRTLSREAGALFIADEVMTGFRVAWGGATELFGLDPDLICLAKVVGAGLPLGVYGGRRMYMDLVAPAGPVYQAGTFAGNPLAVAAGRAQLTAIGGAAFYPPLEQKTRYLAEGLVDRGRRRGLAVAANVAGGMFTLFFRPTPPRNFEEVQASDRERYARFFHGMLEQGIFFPPSQFETAFLSSAHSLDDLERTIRAADAVFARI</sequence>
<dbReference type="PANTHER" id="PTHR43713">
    <property type="entry name" value="GLUTAMATE-1-SEMIALDEHYDE 2,1-AMINOMUTASE"/>
    <property type="match status" value="1"/>
</dbReference>
<dbReference type="Gene3D" id="3.90.1150.10">
    <property type="entry name" value="Aspartate Aminotransferase, domain 1"/>
    <property type="match status" value="1"/>
</dbReference>
<evidence type="ECO:0000256" key="7">
    <source>
        <dbReference type="ARBA" id="ARBA00023244"/>
    </source>
</evidence>
<keyword evidence="9" id="KW-0032">Aminotransferase</keyword>
<reference evidence="9 10" key="1">
    <citation type="submission" date="2020-02" db="EMBL/GenBank/DDBJ databases">
        <authorList>
            <person name="Hogendoorn C."/>
        </authorList>
    </citation>
    <scope>NUCLEOTIDE SEQUENCE [LARGE SCALE GENOMIC DNA]</scope>
    <source>
        <strain evidence="9">R501</strain>
    </source>
</reference>
<evidence type="ECO:0000256" key="3">
    <source>
        <dbReference type="ARBA" id="ARBA00004819"/>
    </source>
</evidence>
<protein>
    <recommendedName>
        <fullName evidence="8">Glutamate-1-semialdehyde 2,1-aminomutase</fullName>
        <shortName evidence="8">GSA</shortName>
        <ecNumber evidence="8">5.4.3.8</ecNumber>
    </recommendedName>
    <alternativeName>
        <fullName evidence="8">Glutamate-1-semialdehyde aminotransferase</fullName>
        <shortName evidence="8">GSA-AT</shortName>
    </alternativeName>
</protein>
<dbReference type="SUPFAM" id="SSF53383">
    <property type="entry name" value="PLP-dependent transferases"/>
    <property type="match status" value="1"/>
</dbReference>
<evidence type="ECO:0000256" key="8">
    <source>
        <dbReference type="HAMAP-Rule" id="MF_00375"/>
    </source>
</evidence>
<dbReference type="FunFam" id="3.40.640.10:FF:000021">
    <property type="entry name" value="Glutamate-1-semialdehyde 2,1-aminomutase"/>
    <property type="match status" value="1"/>
</dbReference>
<dbReference type="Gene3D" id="3.40.640.10">
    <property type="entry name" value="Type I PLP-dependent aspartate aminotransferase-like (Major domain)"/>
    <property type="match status" value="1"/>
</dbReference>
<gene>
    <name evidence="8 9" type="primary">hemL</name>
    <name evidence="9" type="ORF">R50_2288</name>
</gene>
<comment type="subunit">
    <text evidence="8">Homodimer.</text>
</comment>